<feature type="region of interest" description="Disordered" evidence="1">
    <location>
        <begin position="18"/>
        <end position="95"/>
    </location>
</feature>
<gene>
    <name evidence="2" type="ORF">TNCT_493811</name>
</gene>
<evidence type="ECO:0000313" key="3">
    <source>
        <dbReference type="Proteomes" id="UP000887116"/>
    </source>
</evidence>
<reference evidence="2" key="1">
    <citation type="submission" date="2020-07" db="EMBL/GenBank/DDBJ databases">
        <title>Multicomponent nature underlies the extraordinary mechanical properties of spider dragline silk.</title>
        <authorList>
            <person name="Kono N."/>
            <person name="Nakamura H."/>
            <person name="Mori M."/>
            <person name="Yoshida Y."/>
            <person name="Ohtoshi R."/>
            <person name="Malay A.D."/>
            <person name="Moran D.A.P."/>
            <person name="Tomita M."/>
            <person name="Numata K."/>
            <person name="Arakawa K."/>
        </authorList>
    </citation>
    <scope>NUCLEOTIDE SEQUENCE</scope>
</reference>
<feature type="compositionally biased region" description="Basic and acidic residues" evidence="1">
    <location>
        <begin position="77"/>
        <end position="95"/>
    </location>
</feature>
<evidence type="ECO:0000256" key="1">
    <source>
        <dbReference type="SAM" id="MobiDB-lite"/>
    </source>
</evidence>
<feature type="compositionally biased region" description="Basic and acidic residues" evidence="1">
    <location>
        <begin position="56"/>
        <end position="68"/>
    </location>
</feature>
<evidence type="ECO:0000313" key="2">
    <source>
        <dbReference type="EMBL" id="GFQ77706.1"/>
    </source>
</evidence>
<feature type="compositionally biased region" description="Polar residues" evidence="1">
    <location>
        <begin position="28"/>
        <end position="55"/>
    </location>
</feature>
<sequence>MTICAKLVHHPRYYRSATTSVLSSSTSDNLQYTSTSNIFPEASTSEVRSIIPTDTEQNKEDDSEKGDNEVQSNNESNRVKESEENKDRPGKIYRS</sequence>
<keyword evidence="3" id="KW-1185">Reference proteome</keyword>
<feature type="compositionally biased region" description="Low complexity" evidence="1">
    <location>
        <begin position="18"/>
        <end position="27"/>
    </location>
</feature>
<organism evidence="2 3">
    <name type="scientific">Trichonephila clavata</name>
    <name type="common">Joro spider</name>
    <name type="synonym">Nephila clavata</name>
    <dbReference type="NCBI Taxonomy" id="2740835"/>
    <lineage>
        <taxon>Eukaryota</taxon>
        <taxon>Metazoa</taxon>
        <taxon>Ecdysozoa</taxon>
        <taxon>Arthropoda</taxon>
        <taxon>Chelicerata</taxon>
        <taxon>Arachnida</taxon>
        <taxon>Araneae</taxon>
        <taxon>Araneomorphae</taxon>
        <taxon>Entelegynae</taxon>
        <taxon>Araneoidea</taxon>
        <taxon>Nephilidae</taxon>
        <taxon>Trichonephila</taxon>
    </lineage>
</organism>
<accession>A0A8X6KM01</accession>
<dbReference type="AlphaFoldDB" id="A0A8X6KM01"/>
<name>A0A8X6KM01_TRICU</name>
<dbReference type="EMBL" id="BMAO01031798">
    <property type="protein sequence ID" value="GFQ77706.1"/>
    <property type="molecule type" value="Genomic_DNA"/>
</dbReference>
<protein>
    <submittedName>
        <fullName evidence="2">Uncharacterized protein</fullName>
    </submittedName>
</protein>
<proteinExistence type="predicted"/>
<dbReference type="Proteomes" id="UP000887116">
    <property type="component" value="Unassembled WGS sequence"/>
</dbReference>
<comment type="caution">
    <text evidence="2">The sequence shown here is derived from an EMBL/GenBank/DDBJ whole genome shotgun (WGS) entry which is preliminary data.</text>
</comment>